<name>A0A8H7RDX8_9FUNG</name>
<evidence type="ECO:0000313" key="3">
    <source>
        <dbReference type="Proteomes" id="UP000603453"/>
    </source>
</evidence>
<proteinExistence type="predicted"/>
<sequence length="281" mass="31498">MTAENEKNSSFSETTRKVFLTTSVNNSPSALFSPPFLTVKGLYPPPSIQHFITRYLVRSLSVPVKLITEKEMSHRPNLMKVSQSAPTFKKPTLIDKLITNMNPKRRVTTTRSNSTSTCSNSSSNSISSSSISSSISTSTSTSSSSISTVRKAPRSSTSTRTASAAPVQIKTSTSIKLVHKLKETQLMEEEGEEEDIPVTKPISLTEKRKRQAKRADQVKIWKVREEREAREARSLIRRKIMSGVTNKKPQPIVVMDLAKKKKKKRVKFDFDKNKIIQIPNE</sequence>
<evidence type="ECO:0000313" key="2">
    <source>
        <dbReference type="EMBL" id="KAG2207928.1"/>
    </source>
</evidence>
<comment type="caution">
    <text evidence="2">The sequence shown here is derived from an EMBL/GenBank/DDBJ whole genome shotgun (WGS) entry which is preliminary data.</text>
</comment>
<accession>A0A8H7RDX8</accession>
<evidence type="ECO:0000256" key="1">
    <source>
        <dbReference type="SAM" id="MobiDB-lite"/>
    </source>
</evidence>
<organism evidence="2 3">
    <name type="scientific">Mucor saturninus</name>
    <dbReference type="NCBI Taxonomy" id="64648"/>
    <lineage>
        <taxon>Eukaryota</taxon>
        <taxon>Fungi</taxon>
        <taxon>Fungi incertae sedis</taxon>
        <taxon>Mucoromycota</taxon>
        <taxon>Mucoromycotina</taxon>
        <taxon>Mucoromycetes</taxon>
        <taxon>Mucorales</taxon>
        <taxon>Mucorineae</taxon>
        <taxon>Mucoraceae</taxon>
        <taxon>Mucor</taxon>
    </lineage>
</organism>
<dbReference type="OrthoDB" id="2288989at2759"/>
<keyword evidence="3" id="KW-1185">Reference proteome</keyword>
<reference evidence="2" key="1">
    <citation type="submission" date="2020-12" db="EMBL/GenBank/DDBJ databases">
        <title>Metabolic potential, ecology and presence of endohyphal bacteria is reflected in genomic diversity of Mucoromycotina.</title>
        <authorList>
            <person name="Muszewska A."/>
            <person name="Okrasinska A."/>
            <person name="Steczkiewicz K."/>
            <person name="Drgas O."/>
            <person name="Orlowska M."/>
            <person name="Perlinska-Lenart U."/>
            <person name="Aleksandrzak-Piekarczyk T."/>
            <person name="Szatraj K."/>
            <person name="Zielenkiewicz U."/>
            <person name="Pilsyk S."/>
            <person name="Malc E."/>
            <person name="Mieczkowski P."/>
            <person name="Kruszewska J.S."/>
            <person name="Biernat P."/>
            <person name="Pawlowska J."/>
        </authorList>
    </citation>
    <scope>NUCLEOTIDE SEQUENCE</scope>
    <source>
        <strain evidence="2">WA0000017839</strain>
    </source>
</reference>
<feature type="compositionally biased region" description="Low complexity" evidence="1">
    <location>
        <begin position="109"/>
        <end position="166"/>
    </location>
</feature>
<feature type="region of interest" description="Disordered" evidence="1">
    <location>
        <begin position="92"/>
        <end position="168"/>
    </location>
</feature>
<dbReference type="AlphaFoldDB" id="A0A8H7RDX8"/>
<gene>
    <name evidence="2" type="ORF">INT47_010912</name>
</gene>
<dbReference type="EMBL" id="JAEPRD010000022">
    <property type="protein sequence ID" value="KAG2207928.1"/>
    <property type="molecule type" value="Genomic_DNA"/>
</dbReference>
<protein>
    <submittedName>
        <fullName evidence="2">Uncharacterized protein</fullName>
    </submittedName>
</protein>
<dbReference type="Proteomes" id="UP000603453">
    <property type="component" value="Unassembled WGS sequence"/>
</dbReference>